<sequence>MAILNSESLIQIKIRFFSSLRSTTGLDQIEIPINEGETILNVLHQVENKYFIPKNAQLLDGDRKKLAVGTLCLINDVDISLSGGLNQKINSSINITLISSIHGG</sequence>
<dbReference type="EMBL" id="CP042905">
    <property type="protein sequence ID" value="QEE15229.1"/>
    <property type="molecule type" value="Genomic_DNA"/>
</dbReference>
<keyword evidence="1" id="KW-0963">Cytoplasm</keyword>
<reference evidence="5 6" key="1">
    <citation type="journal article" date="2020" name="Nature">
        <title>Isolation of an archaeon at the prokaryote-eukaryote interface.</title>
        <authorList>
            <person name="Imachi H."/>
            <person name="Nobu M.K."/>
            <person name="Nakahara N."/>
            <person name="Morono Y."/>
            <person name="Ogawara M."/>
            <person name="Takaki Y."/>
            <person name="Takano Y."/>
            <person name="Uematsu K."/>
            <person name="Ikuta T."/>
            <person name="Ito M."/>
            <person name="Matsui Y."/>
            <person name="Miyazaki M."/>
            <person name="Murata K."/>
            <person name="Saito Y."/>
            <person name="Sakai S."/>
            <person name="Song C."/>
            <person name="Tasumi E."/>
            <person name="Yamanaka Y."/>
            <person name="Yamaguchi T."/>
            <person name="Kamagata Y."/>
            <person name="Tamaki H."/>
            <person name="Takai K."/>
        </authorList>
    </citation>
    <scope>NUCLEOTIDE SEQUENCE [LARGE SCALE GENOMIC DNA]</scope>
    <source>
        <strain evidence="5 6">MK-D1</strain>
    </source>
</reference>
<evidence type="ECO:0000256" key="3">
    <source>
        <dbReference type="ARBA" id="ARBA00022694"/>
    </source>
</evidence>
<dbReference type="InterPro" id="IPR015221">
    <property type="entry name" value="Urm1"/>
</dbReference>
<dbReference type="SUPFAM" id="SSF54285">
    <property type="entry name" value="MoaD/ThiS"/>
    <property type="match status" value="1"/>
</dbReference>
<keyword evidence="2" id="KW-1017">Isopeptide bond</keyword>
<accession>A0A5B9D7R3</accession>
<reference evidence="5 6" key="2">
    <citation type="journal article" date="2024" name="Int. J. Syst. Evol. Microbiol.">
        <title>Promethearchaeum syntrophicum gen. nov., sp. nov., an anaerobic, obligately syntrophic archaeon, the first isolate of the lineage 'Asgard' archaea, and proposal of the new archaeal phylum Promethearchaeota phyl. nov. and kingdom Promethearchaeati regn. nov.</title>
        <authorList>
            <person name="Imachi H."/>
            <person name="Nobu M.K."/>
            <person name="Kato S."/>
            <person name="Takaki Y."/>
            <person name="Miyazaki M."/>
            <person name="Miyata M."/>
            <person name="Ogawara M."/>
            <person name="Saito Y."/>
            <person name="Sakai S."/>
            <person name="Tahara Y.O."/>
            <person name="Takano Y."/>
            <person name="Tasumi E."/>
            <person name="Uematsu K."/>
            <person name="Yoshimura T."/>
            <person name="Itoh T."/>
            <person name="Ohkuma M."/>
            <person name="Takai K."/>
        </authorList>
    </citation>
    <scope>NUCLEOTIDE SEQUENCE [LARGE SCALE GENOMIC DNA]</scope>
    <source>
        <strain evidence="5 6">MK-D1</strain>
    </source>
</reference>
<dbReference type="KEGG" id="psyt:DSAG12_01053"/>
<gene>
    <name evidence="5" type="ORF">DSAG12_01053</name>
</gene>
<evidence type="ECO:0000256" key="4">
    <source>
        <dbReference type="ARBA" id="ARBA00022786"/>
    </source>
</evidence>
<dbReference type="Pfam" id="PF09138">
    <property type="entry name" value="Urm1"/>
    <property type="match status" value="1"/>
</dbReference>
<evidence type="ECO:0000313" key="6">
    <source>
        <dbReference type="Proteomes" id="UP000321408"/>
    </source>
</evidence>
<dbReference type="InterPro" id="IPR012675">
    <property type="entry name" value="Beta-grasp_dom_sf"/>
</dbReference>
<evidence type="ECO:0000256" key="1">
    <source>
        <dbReference type="ARBA" id="ARBA00022490"/>
    </source>
</evidence>
<protein>
    <submittedName>
        <fullName evidence="5">MoaD/ThiS family protein</fullName>
    </submittedName>
</protein>
<proteinExistence type="predicted"/>
<keyword evidence="6" id="KW-1185">Reference proteome</keyword>
<keyword evidence="3" id="KW-0819">tRNA processing</keyword>
<keyword evidence="4" id="KW-0833">Ubl conjugation pathway</keyword>
<dbReference type="GO" id="GO:0005737">
    <property type="term" value="C:cytoplasm"/>
    <property type="evidence" value="ECO:0007669"/>
    <property type="project" value="InterPro"/>
</dbReference>
<evidence type="ECO:0000313" key="5">
    <source>
        <dbReference type="EMBL" id="QEE15229.1"/>
    </source>
</evidence>
<evidence type="ECO:0000256" key="2">
    <source>
        <dbReference type="ARBA" id="ARBA00022499"/>
    </source>
</evidence>
<dbReference type="Proteomes" id="UP000321408">
    <property type="component" value="Chromosome"/>
</dbReference>
<dbReference type="GO" id="GO:0034227">
    <property type="term" value="P:tRNA thio-modification"/>
    <property type="evidence" value="ECO:0007669"/>
    <property type="project" value="InterPro"/>
</dbReference>
<dbReference type="AlphaFoldDB" id="A0A5B9D7R3"/>
<dbReference type="RefSeq" id="WP_147662147.1">
    <property type="nucleotide sequence ID" value="NZ_CP042905.2"/>
</dbReference>
<dbReference type="Gene3D" id="3.10.20.30">
    <property type="match status" value="1"/>
</dbReference>
<dbReference type="InterPro" id="IPR016155">
    <property type="entry name" value="Mopterin_synth/thiamin_S_b"/>
</dbReference>
<organism evidence="5 6">
    <name type="scientific">Promethearchaeum syntrophicum</name>
    <dbReference type="NCBI Taxonomy" id="2594042"/>
    <lineage>
        <taxon>Archaea</taxon>
        <taxon>Promethearchaeati</taxon>
        <taxon>Promethearchaeota</taxon>
        <taxon>Promethearchaeia</taxon>
        <taxon>Promethearchaeales</taxon>
        <taxon>Promethearchaeaceae</taxon>
        <taxon>Promethearchaeum</taxon>
    </lineage>
</organism>
<name>A0A5B9D7R3_9ARCH</name>
<dbReference type="GeneID" id="41329051"/>